<evidence type="ECO:0000313" key="2">
    <source>
        <dbReference type="EMBL" id="GEP52903.1"/>
    </source>
</evidence>
<evidence type="ECO:0000256" key="1">
    <source>
        <dbReference type="SAM" id="SignalP"/>
    </source>
</evidence>
<sequence length="93" mass="9478">MRTIMTATLVLAMAGLAATARADGPAGETCAAGLTSDGKAIFAVVTATNPTSETVKSVVEYQTRALAMDGKIGRDDARENAMAAGACMKARLQ</sequence>
<keyword evidence="3" id="KW-1185">Reference proteome</keyword>
<organism evidence="2 3">
    <name type="scientific">Reyranella soli</name>
    <dbReference type="NCBI Taxonomy" id="1230389"/>
    <lineage>
        <taxon>Bacteria</taxon>
        <taxon>Pseudomonadati</taxon>
        <taxon>Pseudomonadota</taxon>
        <taxon>Alphaproteobacteria</taxon>
        <taxon>Hyphomicrobiales</taxon>
        <taxon>Reyranellaceae</taxon>
        <taxon>Reyranella</taxon>
    </lineage>
</organism>
<dbReference type="AlphaFoldDB" id="A0A512N1P7"/>
<protein>
    <submittedName>
        <fullName evidence="2">Uncharacterized protein</fullName>
    </submittedName>
</protein>
<name>A0A512N1P7_9HYPH</name>
<reference evidence="2 3" key="1">
    <citation type="submission" date="2019-07" db="EMBL/GenBank/DDBJ databases">
        <title>Whole genome shotgun sequence of Reyranella soli NBRC 108950.</title>
        <authorList>
            <person name="Hosoyama A."/>
            <person name="Uohara A."/>
            <person name="Ohji S."/>
            <person name="Ichikawa N."/>
        </authorList>
    </citation>
    <scope>NUCLEOTIDE SEQUENCE [LARGE SCALE GENOMIC DNA]</scope>
    <source>
        <strain evidence="2 3">NBRC 108950</strain>
    </source>
</reference>
<dbReference type="EMBL" id="BKAJ01000003">
    <property type="protein sequence ID" value="GEP52903.1"/>
    <property type="molecule type" value="Genomic_DNA"/>
</dbReference>
<feature type="chain" id="PRO_5022129072" evidence="1">
    <location>
        <begin position="23"/>
        <end position="93"/>
    </location>
</feature>
<comment type="caution">
    <text evidence="2">The sequence shown here is derived from an EMBL/GenBank/DDBJ whole genome shotgun (WGS) entry which is preliminary data.</text>
</comment>
<dbReference type="Proteomes" id="UP000321058">
    <property type="component" value="Unassembled WGS sequence"/>
</dbReference>
<keyword evidence="1" id="KW-0732">Signal</keyword>
<evidence type="ECO:0000313" key="3">
    <source>
        <dbReference type="Proteomes" id="UP000321058"/>
    </source>
</evidence>
<gene>
    <name evidence="2" type="ORF">RSO01_00690</name>
</gene>
<accession>A0A512N1P7</accession>
<feature type="signal peptide" evidence="1">
    <location>
        <begin position="1"/>
        <end position="22"/>
    </location>
</feature>
<dbReference type="RefSeq" id="WP_147145012.1">
    <property type="nucleotide sequence ID" value="NZ_BKAJ01000003.1"/>
</dbReference>
<proteinExistence type="predicted"/>